<comment type="cofactor">
    <cofactor evidence="1 8">
        <name>heme</name>
        <dbReference type="ChEBI" id="CHEBI:30413"/>
    </cofactor>
</comment>
<comment type="similarity">
    <text evidence="3">Belongs to the cytochrome P450 family.</text>
</comment>
<dbReference type="EMBL" id="JANBVO010000017">
    <property type="protein sequence ID" value="KAJ9144216.1"/>
    <property type="molecule type" value="Genomic_DNA"/>
</dbReference>
<evidence type="ECO:0000256" key="4">
    <source>
        <dbReference type="ARBA" id="ARBA00022723"/>
    </source>
</evidence>
<reference evidence="10" key="1">
    <citation type="submission" date="2022-07" db="EMBL/GenBank/DDBJ databases">
        <title>Fungi with potential for degradation of polypropylene.</title>
        <authorList>
            <person name="Gostincar C."/>
        </authorList>
    </citation>
    <scope>NUCLEOTIDE SEQUENCE</scope>
    <source>
        <strain evidence="10">EXF-13308</strain>
    </source>
</reference>
<keyword evidence="5" id="KW-0560">Oxidoreductase</keyword>
<keyword evidence="11" id="KW-1185">Reference proteome</keyword>
<keyword evidence="9" id="KW-0472">Membrane</keyword>
<proteinExistence type="inferred from homology"/>
<evidence type="ECO:0000256" key="5">
    <source>
        <dbReference type="ARBA" id="ARBA00023002"/>
    </source>
</evidence>
<evidence type="ECO:0000256" key="3">
    <source>
        <dbReference type="ARBA" id="ARBA00010617"/>
    </source>
</evidence>
<gene>
    <name evidence="10" type="ORF">NKR23_g6080</name>
</gene>
<comment type="subcellular location">
    <subcellularLocation>
        <location evidence="2">Membrane</location>
        <topology evidence="2">Single-pass membrane protein</topology>
    </subcellularLocation>
</comment>
<dbReference type="GO" id="GO:0004497">
    <property type="term" value="F:monooxygenase activity"/>
    <property type="evidence" value="ECO:0007669"/>
    <property type="project" value="UniProtKB-KW"/>
</dbReference>
<dbReference type="GO" id="GO:0020037">
    <property type="term" value="F:heme binding"/>
    <property type="evidence" value="ECO:0007669"/>
    <property type="project" value="InterPro"/>
</dbReference>
<dbReference type="GO" id="GO:0005506">
    <property type="term" value="F:iron ion binding"/>
    <property type="evidence" value="ECO:0007669"/>
    <property type="project" value="InterPro"/>
</dbReference>
<evidence type="ECO:0000256" key="9">
    <source>
        <dbReference type="SAM" id="Phobius"/>
    </source>
</evidence>
<feature type="transmembrane region" description="Helical" evidence="9">
    <location>
        <begin position="6"/>
        <end position="25"/>
    </location>
</feature>
<evidence type="ECO:0000256" key="2">
    <source>
        <dbReference type="ARBA" id="ARBA00004167"/>
    </source>
</evidence>
<evidence type="ECO:0000313" key="11">
    <source>
        <dbReference type="Proteomes" id="UP001174694"/>
    </source>
</evidence>
<dbReference type="AlphaFoldDB" id="A0AA38REV9"/>
<evidence type="ECO:0000256" key="8">
    <source>
        <dbReference type="PIRSR" id="PIRSR602403-1"/>
    </source>
</evidence>
<organism evidence="10 11">
    <name type="scientific">Pleurostoma richardsiae</name>
    <dbReference type="NCBI Taxonomy" id="41990"/>
    <lineage>
        <taxon>Eukaryota</taxon>
        <taxon>Fungi</taxon>
        <taxon>Dikarya</taxon>
        <taxon>Ascomycota</taxon>
        <taxon>Pezizomycotina</taxon>
        <taxon>Sordariomycetes</taxon>
        <taxon>Sordariomycetidae</taxon>
        <taxon>Calosphaeriales</taxon>
        <taxon>Pleurostomataceae</taxon>
        <taxon>Pleurostoma</taxon>
    </lineage>
</organism>
<keyword evidence="4 8" id="KW-0479">Metal-binding</keyword>
<evidence type="ECO:0000313" key="10">
    <source>
        <dbReference type="EMBL" id="KAJ9144216.1"/>
    </source>
</evidence>
<keyword evidence="7" id="KW-0503">Monooxygenase</keyword>
<dbReference type="SUPFAM" id="SSF48264">
    <property type="entry name" value="Cytochrome P450"/>
    <property type="match status" value="1"/>
</dbReference>
<dbReference type="PANTHER" id="PTHR46206:SF6">
    <property type="entry name" value="CYTOCHROME P450 MONOOXYGENASE AN1598-RELATED"/>
    <property type="match status" value="1"/>
</dbReference>
<accession>A0AA38REV9</accession>
<evidence type="ECO:0000256" key="6">
    <source>
        <dbReference type="ARBA" id="ARBA00023004"/>
    </source>
</evidence>
<dbReference type="Gene3D" id="1.10.630.10">
    <property type="entry name" value="Cytochrome P450"/>
    <property type="match status" value="1"/>
</dbReference>
<keyword evidence="9" id="KW-0812">Transmembrane</keyword>
<dbReference type="InterPro" id="IPR036396">
    <property type="entry name" value="Cyt_P450_sf"/>
</dbReference>
<evidence type="ECO:0000256" key="1">
    <source>
        <dbReference type="ARBA" id="ARBA00001971"/>
    </source>
</evidence>
<dbReference type="CDD" id="cd11041">
    <property type="entry name" value="CYP503A1-like"/>
    <property type="match status" value="1"/>
</dbReference>
<dbReference type="InterPro" id="IPR002403">
    <property type="entry name" value="Cyt_P450_E_grp-IV"/>
</dbReference>
<protein>
    <submittedName>
        <fullName evidence="10">Cytochrome P450</fullName>
    </submittedName>
</protein>
<dbReference type="PRINTS" id="PR00465">
    <property type="entry name" value="EP450IV"/>
</dbReference>
<dbReference type="GO" id="GO:0016705">
    <property type="term" value="F:oxidoreductase activity, acting on paired donors, with incorporation or reduction of molecular oxygen"/>
    <property type="evidence" value="ECO:0007669"/>
    <property type="project" value="InterPro"/>
</dbReference>
<feature type="binding site" description="axial binding residue" evidence="8">
    <location>
        <position position="450"/>
    </location>
    <ligand>
        <name>heme</name>
        <dbReference type="ChEBI" id="CHEBI:30413"/>
    </ligand>
    <ligandPart>
        <name>Fe</name>
        <dbReference type="ChEBI" id="CHEBI:18248"/>
    </ligandPart>
</feature>
<name>A0AA38REV9_9PEZI</name>
<comment type="caution">
    <text evidence="10">The sequence shown here is derived from an EMBL/GenBank/DDBJ whole genome shotgun (WGS) entry which is preliminary data.</text>
</comment>
<sequence length="515" mass="58582">MELEQSHMYSWAVVLAIVAWGAVLMSRRRRRLPDVEFLRVCDKPGKAGDAEDVQAFMDDPLRAILKGYRTYSKVGKHFLLRMPKQTYLMVAPTFLDELRKTDDSHLSQPAAAEVIFQVKHTLHPALVGDYYHFDVVRKKLTHGLPRIIPALADETRHALDVEVGSSADWTELQMYPLASKVITRISNRMMVGLELCRNEDFLHYSGAYTKATFDAAAMLRSVPNFVKPGLMFFMTDHRKQQQIARECLVPIIQRRLAAMQNSTMEKVPDDALQWLLEITPPEKRDPEILLQRMIHINVTAIHAPAVTLTECMYDLCHHPEIHEELRSEIAEVLGRNPAGSVWTKANIDGLVKLDSFIRESARMTPMSAVKMERVAVKDYRLGDGTLIPRGTSVAVVSHGRHIDEDLIENATTFDPFRFARARAEPGMEKQFTFEQASSDNLLYGLGRHACPGRHFASVLLKMVLVQVLIRYDIQFIAGRPLPQGKWTLKFRNPDLTAYIAWKTRPAEERFATLLG</sequence>
<dbReference type="InterPro" id="IPR001128">
    <property type="entry name" value="Cyt_P450"/>
</dbReference>
<evidence type="ECO:0000256" key="7">
    <source>
        <dbReference type="ARBA" id="ARBA00023033"/>
    </source>
</evidence>
<keyword evidence="6 8" id="KW-0408">Iron</keyword>
<dbReference type="GO" id="GO:0016020">
    <property type="term" value="C:membrane"/>
    <property type="evidence" value="ECO:0007669"/>
    <property type="project" value="UniProtKB-SubCell"/>
</dbReference>
<keyword evidence="9" id="KW-1133">Transmembrane helix</keyword>
<dbReference type="Pfam" id="PF00067">
    <property type="entry name" value="p450"/>
    <property type="match status" value="1"/>
</dbReference>
<dbReference type="PANTHER" id="PTHR46206">
    <property type="entry name" value="CYTOCHROME P450"/>
    <property type="match status" value="1"/>
</dbReference>
<keyword evidence="8" id="KW-0349">Heme</keyword>
<dbReference type="Proteomes" id="UP001174694">
    <property type="component" value="Unassembled WGS sequence"/>
</dbReference>